<evidence type="ECO:0000256" key="1">
    <source>
        <dbReference type="SAM" id="MobiDB-lite"/>
    </source>
</evidence>
<dbReference type="EMBL" id="BDFE01000008">
    <property type="protein sequence ID" value="GAU07934.1"/>
    <property type="molecule type" value="Genomic_DNA"/>
</dbReference>
<evidence type="ECO:0008006" key="4">
    <source>
        <dbReference type="Google" id="ProtNLM"/>
    </source>
</evidence>
<organism evidence="2 3">
    <name type="scientific">Desulfoplanes formicivorans</name>
    <dbReference type="NCBI Taxonomy" id="1592317"/>
    <lineage>
        <taxon>Bacteria</taxon>
        <taxon>Pseudomonadati</taxon>
        <taxon>Thermodesulfobacteriota</taxon>
        <taxon>Desulfovibrionia</taxon>
        <taxon>Desulfovibrionales</taxon>
        <taxon>Desulfoplanaceae</taxon>
        <taxon>Desulfoplanes</taxon>
    </lineage>
</organism>
<name>A0A194AGN1_9BACT</name>
<sequence length="97" mass="11064">MKSSETAHLGKDTRTTRSHPNPRCWSAHLYVELPRTDIALFKFILESCDNLAYLSVLDKYRALVRITFAEDMRETVVSLVQSLEDTVAIRSCFSISP</sequence>
<dbReference type="InterPro" id="IPR032587">
    <property type="entry name" value="DUF4911"/>
</dbReference>
<protein>
    <recommendedName>
        <fullName evidence="4">DUF4911 domain-containing protein</fullName>
    </recommendedName>
</protein>
<dbReference type="STRING" id="1592317.DPF_0633"/>
<proteinExistence type="predicted"/>
<dbReference type="Pfam" id="PF16256">
    <property type="entry name" value="DUF4911"/>
    <property type="match status" value="1"/>
</dbReference>
<reference evidence="3" key="1">
    <citation type="submission" date="2016-06" db="EMBL/GenBank/DDBJ databases">
        <title>Draft genome sequence of Desulfoplanes formicivorans strain Pf12B.</title>
        <authorList>
            <person name="Watanabe M."/>
            <person name="Kojima H."/>
            <person name="Fukui M."/>
        </authorList>
    </citation>
    <scope>NUCLEOTIDE SEQUENCE [LARGE SCALE GENOMIC DNA]</scope>
    <source>
        <strain evidence="3">Pf12B</strain>
    </source>
</reference>
<keyword evidence="3" id="KW-1185">Reference proteome</keyword>
<dbReference type="AlphaFoldDB" id="A0A194AGN1"/>
<accession>A0A194AGN1</accession>
<dbReference type="RefSeq" id="WP_069857434.1">
    <property type="nucleotide sequence ID" value="NZ_BDFE01000008.1"/>
</dbReference>
<dbReference type="OrthoDB" id="5472144at2"/>
<feature type="region of interest" description="Disordered" evidence="1">
    <location>
        <begin position="1"/>
        <end position="22"/>
    </location>
</feature>
<evidence type="ECO:0000313" key="3">
    <source>
        <dbReference type="Proteomes" id="UP000095200"/>
    </source>
</evidence>
<gene>
    <name evidence="2" type="ORF">DPF_0633</name>
</gene>
<dbReference type="Proteomes" id="UP000095200">
    <property type="component" value="Unassembled WGS sequence"/>
</dbReference>
<comment type="caution">
    <text evidence="2">The sequence shown here is derived from an EMBL/GenBank/DDBJ whole genome shotgun (WGS) entry which is preliminary data.</text>
</comment>
<evidence type="ECO:0000313" key="2">
    <source>
        <dbReference type="EMBL" id="GAU07934.1"/>
    </source>
</evidence>